<dbReference type="GO" id="GO:0022857">
    <property type="term" value="F:transmembrane transporter activity"/>
    <property type="evidence" value="ECO:0007669"/>
    <property type="project" value="TreeGrafter"/>
</dbReference>
<evidence type="ECO:0000256" key="1">
    <source>
        <dbReference type="ARBA" id="ARBA00004651"/>
    </source>
</evidence>
<feature type="domain" description="ABC3 transporter permease C-terminal" evidence="8">
    <location>
        <begin position="250"/>
        <end position="353"/>
    </location>
</feature>
<gene>
    <name evidence="9" type="ORF">CSO01_17830</name>
</gene>
<accession>A0A512PD01</accession>
<keyword evidence="2" id="KW-1003">Cell membrane</keyword>
<dbReference type="InterPro" id="IPR050250">
    <property type="entry name" value="Macrolide_Exporter_MacB"/>
</dbReference>
<keyword evidence="3 7" id="KW-0812">Transmembrane</keyword>
<dbReference type="PANTHER" id="PTHR30572:SF4">
    <property type="entry name" value="ABC TRANSPORTER PERMEASE YTRF"/>
    <property type="match status" value="1"/>
</dbReference>
<comment type="subcellular location">
    <subcellularLocation>
        <location evidence="1">Cell membrane</location>
        <topology evidence="1">Multi-pass membrane protein</topology>
    </subcellularLocation>
</comment>
<keyword evidence="5 7" id="KW-0472">Membrane</keyword>
<feature type="transmembrane region" description="Helical" evidence="7">
    <location>
        <begin position="330"/>
        <end position="353"/>
    </location>
</feature>
<keyword evidence="4 7" id="KW-1133">Transmembrane helix</keyword>
<evidence type="ECO:0000256" key="6">
    <source>
        <dbReference type="ARBA" id="ARBA00038076"/>
    </source>
</evidence>
<evidence type="ECO:0000256" key="5">
    <source>
        <dbReference type="ARBA" id="ARBA00023136"/>
    </source>
</evidence>
<feature type="transmembrane region" description="Helical" evidence="7">
    <location>
        <begin position="293"/>
        <end position="318"/>
    </location>
</feature>
<dbReference type="GO" id="GO:0005886">
    <property type="term" value="C:plasma membrane"/>
    <property type="evidence" value="ECO:0007669"/>
    <property type="project" value="UniProtKB-SubCell"/>
</dbReference>
<evidence type="ECO:0000256" key="2">
    <source>
        <dbReference type="ARBA" id="ARBA00022475"/>
    </source>
</evidence>
<reference evidence="9 10" key="1">
    <citation type="submission" date="2019-07" db="EMBL/GenBank/DDBJ databases">
        <title>Whole genome shotgun sequence of Cellulomonas soli NBRC 109434.</title>
        <authorList>
            <person name="Hosoyama A."/>
            <person name="Uohara A."/>
            <person name="Ohji S."/>
            <person name="Ichikawa N."/>
        </authorList>
    </citation>
    <scope>NUCLEOTIDE SEQUENCE [LARGE SCALE GENOMIC DNA]</scope>
    <source>
        <strain evidence="9 10">NBRC 109434</strain>
    </source>
</reference>
<comment type="caution">
    <text evidence="9">The sequence shown here is derived from an EMBL/GenBank/DDBJ whole genome shotgun (WGS) entry which is preliminary data.</text>
</comment>
<protein>
    <recommendedName>
        <fullName evidence="8">ABC3 transporter permease C-terminal domain-containing protein</fullName>
    </recommendedName>
</protein>
<dbReference type="Proteomes" id="UP000321798">
    <property type="component" value="Unassembled WGS sequence"/>
</dbReference>
<feature type="transmembrane region" description="Helical" evidence="7">
    <location>
        <begin position="250"/>
        <end position="272"/>
    </location>
</feature>
<name>A0A512PD01_9CELL</name>
<sequence>MRLRELLREATASARAQRVPTLMVVVLVAAMCVTTILTVGRTAGAEAQVAERLNSAGSRQLVVRDARSQGFLTSSVVGSVESLSTVERAVGLGIAFDASNAVFGSGGTAVAARAVTGDLSSAVRLTAGRWPNPGEALVSAPAMSALGLDEPVGSLLGSDGATFAIVGSYAPRAPFDALDGGAVVAASPGENAQALYVIARSAGAASSTQSAVLATLNREDPGDVTVESPVDLATVQQSVAGDLTVFGRGMLILVMGAGAVLVGVVVLADVLLRRRDLGRRRALGAARWMLVSLVVLRAALAAALGSTLGVLAGAAAASRTGIAPTVAFDVSVGVIAVLVTAATAVVPAVAAAWQDPVRVLRTP</sequence>
<comment type="similarity">
    <text evidence="6">Belongs to the ABC-4 integral membrane protein family.</text>
</comment>
<dbReference type="Pfam" id="PF02687">
    <property type="entry name" value="FtsX"/>
    <property type="match status" value="1"/>
</dbReference>
<evidence type="ECO:0000313" key="9">
    <source>
        <dbReference type="EMBL" id="GEP69068.1"/>
    </source>
</evidence>
<feature type="transmembrane region" description="Helical" evidence="7">
    <location>
        <begin position="21"/>
        <end position="40"/>
    </location>
</feature>
<dbReference type="RefSeq" id="WP_146952830.1">
    <property type="nucleotide sequence ID" value="NZ_BAABBJ010000003.1"/>
</dbReference>
<evidence type="ECO:0000256" key="3">
    <source>
        <dbReference type="ARBA" id="ARBA00022692"/>
    </source>
</evidence>
<evidence type="ECO:0000256" key="4">
    <source>
        <dbReference type="ARBA" id="ARBA00022989"/>
    </source>
</evidence>
<dbReference type="PANTHER" id="PTHR30572">
    <property type="entry name" value="MEMBRANE COMPONENT OF TRANSPORTER-RELATED"/>
    <property type="match status" value="1"/>
</dbReference>
<proteinExistence type="inferred from homology"/>
<dbReference type="EMBL" id="BKAL01000005">
    <property type="protein sequence ID" value="GEP69068.1"/>
    <property type="molecule type" value="Genomic_DNA"/>
</dbReference>
<dbReference type="AlphaFoldDB" id="A0A512PD01"/>
<evidence type="ECO:0000259" key="8">
    <source>
        <dbReference type="Pfam" id="PF02687"/>
    </source>
</evidence>
<organism evidence="9 10">
    <name type="scientific">Cellulomonas soli</name>
    <dbReference type="NCBI Taxonomy" id="931535"/>
    <lineage>
        <taxon>Bacteria</taxon>
        <taxon>Bacillati</taxon>
        <taxon>Actinomycetota</taxon>
        <taxon>Actinomycetes</taxon>
        <taxon>Micrococcales</taxon>
        <taxon>Cellulomonadaceae</taxon>
        <taxon>Cellulomonas</taxon>
    </lineage>
</organism>
<evidence type="ECO:0000256" key="7">
    <source>
        <dbReference type="SAM" id="Phobius"/>
    </source>
</evidence>
<evidence type="ECO:0000313" key="10">
    <source>
        <dbReference type="Proteomes" id="UP000321798"/>
    </source>
</evidence>
<keyword evidence="10" id="KW-1185">Reference proteome</keyword>
<dbReference type="InterPro" id="IPR003838">
    <property type="entry name" value="ABC3_permease_C"/>
</dbReference>
<dbReference type="OrthoDB" id="4859440at2"/>